<evidence type="ECO:0000256" key="4">
    <source>
        <dbReference type="ARBA" id="ARBA00034481"/>
    </source>
</evidence>
<reference evidence="8 9" key="1">
    <citation type="submission" date="2024-02" db="EMBL/GenBank/DDBJ databases">
        <authorList>
            <person name="Vignale AGUSTIN F."/>
            <person name="Sosa J E."/>
            <person name="Modenutti C."/>
        </authorList>
    </citation>
    <scope>NUCLEOTIDE SEQUENCE [LARGE SCALE GENOMIC DNA]</scope>
</reference>
<evidence type="ECO:0000256" key="2">
    <source>
        <dbReference type="ARBA" id="ARBA00022679"/>
    </source>
</evidence>
<dbReference type="FunFam" id="3.40.50.150:FF:000061">
    <property type="entry name" value="Caffeic acid O-methyltransferase"/>
    <property type="match status" value="1"/>
</dbReference>
<comment type="similarity">
    <text evidence="4">Belongs to the class I-like SAM-binding methyltransferase superfamily. Cation-independent O-methyltransferase family. COMT subfamily.</text>
</comment>
<dbReference type="SUPFAM" id="SSF46785">
    <property type="entry name" value="Winged helix' DNA-binding domain"/>
    <property type="match status" value="1"/>
</dbReference>
<dbReference type="PROSITE" id="PS51683">
    <property type="entry name" value="SAM_OMT_II"/>
    <property type="match status" value="1"/>
</dbReference>
<keyword evidence="1" id="KW-0489">Methyltransferase</keyword>
<keyword evidence="9" id="KW-1185">Reference proteome</keyword>
<dbReference type="GO" id="GO:0008757">
    <property type="term" value="F:S-adenosylmethionine-dependent methyltransferase activity"/>
    <property type="evidence" value="ECO:0007669"/>
    <property type="project" value="UniProtKB-ARBA"/>
</dbReference>
<dbReference type="EMBL" id="CAUOFW020003847">
    <property type="protein sequence ID" value="CAK9162368.1"/>
    <property type="molecule type" value="Genomic_DNA"/>
</dbReference>
<evidence type="ECO:0000256" key="5">
    <source>
        <dbReference type="PIRSR" id="PIRSR005739-1"/>
    </source>
</evidence>
<dbReference type="InterPro" id="IPR001077">
    <property type="entry name" value="COMT_C"/>
</dbReference>
<gene>
    <name evidence="8" type="ORF">ILEXP_LOCUS31238</name>
</gene>
<feature type="domain" description="O-methyltransferase dimerisation" evidence="7">
    <location>
        <begin position="25"/>
        <end position="115"/>
    </location>
</feature>
<evidence type="ECO:0000256" key="3">
    <source>
        <dbReference type="ARBA" id="ARBA00022691"/>
    </source>
</evidence>
<dbReference type="PIRSF" id="PIRSF005739">
    <property type="entry name" value="O-mtase"/>
    <property type="match status" value="1"/>
</dbReference>
<keyword evidence="3" id="KW-0949">S-adenosyl-L-methionine</keyword>
<dbReference type="FunFam" id="1.10.10.10:FF:000357">
    <property type="entry name" value="Caffeic acid 3-O-methyltransferase"/>
    <property type="match status" value="1"/>
</dbReference>
<dbReference type="CDD" id="cd02440">
    <property type="entry name" value="AdoMet_MTases"/>
    <property type="match status" value="1"/>
</dbReference>
<dbReference type="Proteomes" id="UP001642360">
    <property type="component" value="Unassembled WGS sequence"/>
</dbReference>
<sequence length="362" mass="40587">MSNLNGQIKVSNEEEDFLKVLNLPGVSVLPMVLKAAIELDLFEIMAKADHPSAQLSAREIASFLPTQNPDAPAMLDRMLRVLASNSILTCTLITDDDGHAKRLYGLEPICRHFVNDHHGVSLSPTILLLQDKVIIDSWHHLKDAIIDGGIPFNKAHGMHAFEYHGKDNRFNEVFNNGMHSHTTTVMNKILETYKGFEGIQEVVDVGGGFGATLRRIVSKYPNIRGINFDLPHVIKDAPPCPGVEHVGGDMFKSVPKGEVIFMKWILHDWSDDHCLKLLKNCWNTLPDSGKVIVVESILPEYPETDFMSQTVIRSDMLMLTLNPGGKERTEKEYEELASGAGFTTVKLVCRVYSYWVIEYCKE</sequence>
<proteinExistence type="inferred from homology"/>
<dbReference type="PANTHER" id="PTHR11746">
    <property type="entry name" value="O-METHYLTRANSFERASE"/>
    <property type="match status" value="1"/>
</dbReference>
<evidence type="ECO:0000313" key="9">
    <source>
        <dbReference type="Proteomes" id="UP001642360"/>
    </source>
</evidence>
<evidence type="ECO:0000259" key="6">
    <source>
        <dbReference type="Pfam" id="PF00891"/>
    </source>
</evidence>
<feature type="domain" description="O-methyltransferase C-terminal" evidence="6">
    <location>
        <begin position="138"/>
        <end position="342"/>
    </location>
</feature>
<dbReference type="SUPFAM" id="SSF53335">
    <property type="entry name" value="S-adenosyl-L-methionine-dependent methyltransferases"/>
    <property type="match status" value="1"/>
</dbReference>
<name>A0ABC8SZJ2_9AQUA</name>
<evidence type="ECO:0000259" key="7">
    <source>
        <dbReference type="Pfam" id="PF08100"/>
    </source>
</evidence>
<dbReference type="Pfam" id="PF00891">
    <property type="entry name" value="Methyltransf_2"/>
    <property type="match status" value="1"/>
</dbReference>
<dbReference type="Gene3D" id="1.10.10.10">
    <property type="entry name" value="Winged helix-like DNA-binding domain superfamily/Winged helix DNA-binding domain"/>
    <property type="match status" value="1"/>
</dbReference>
<accession>A0ABC8SZJ2</accession>
<protein>
    <submittedName>
        <fullName evidence="8">Uncharacterized protein</fullName>
    </submittedName>
</protein>
<dbReference type="InterPro" id="IPR029063">
    <property type="entry name" value="SAM-dependent_MTases_sf"/>
</dbReference>
<organism evidence="8 9">
    <name type="scientific">Ilex paraguariensis</name>
    <name type="common">yerba mate</name>
    <dbReference type="NCBI Taxonomy" id="185542"/>
    <lineage>
        <taxon>Eukaryota</taxon>
        <taxon>Viridiplantae</taxon>
        <taxon>Streptophyta</taxon>
        <taxon>Embryophyta</taxon>
        <taxon>Tracheophyta</taxon>
        <taxon>Spermatophyta</taxon>
        <taxon>Magnoliopsida</taxon>
        <taxon>eudicotyledons</taxon>
        <taxon>Gunneridae</taxon>
        <taxon>Pentapetalae</taxon>
        <taxon>asterids</taxon>
        <taxon>campanulids</taxon>
        <taxon>Aquifoliales</taxon>
        <taxon>Aquifoliaceae</taxon>
        <taxon>Ilex</taxon>
    </lineage>
</organism>
<evidence type="ECO:0000256" key="1">
    <source>
        <dbReference type="ARBA" id="ARBA00022603"/>
    </source>
</evidence>
<dbReference type="InterPro" id="IPR036388">
    <property type="entry name" value="WH-like_DNA-bd_sf"/>
</dbReference>
<dbReference type="InterPro" id="IPR036390">
    <property type="entry name" value="WH_DNA-bd_sf"/>
</dbReference>
<feature type="active site" description="Proton acceptor" evidence="5">
    <location>
        <position position="267"/>
    </location>
</feature>
<dbReference type="GO" id="GO:0032259">
    <property type="term" value="P:methylation"/>
    <property type="evidence" value="ECO:0007669"/>
    <property type="project" value="UniProtKB-KW"/>
</dbReference>
<dbReference type="InterPro" id="IPR012967">
    <property type="entry name" value="COMT_dimerisation"/>
</dbReference>
<dbReference type="GO" id="GO:0009805">
    <property type="term" value="P:coumarin biosynthetic process"/>
    <property type="evidence" value="ECO:0007669"/>
    <property type="project" value="UniProtKB-ARBA"/>
</dbReference>
<dbReference type="Pfam" id="PF08100">
    <property type="entry name" value="Dimerisation"/>
    <property type="match status" value="1"/>
</dbReference>
<keyword evidence="2" id="KW-0808">Transferase</keyword>
<dbReference type="InterPro" id="IPR016461">
    <property type="entry name" value="COMT-like"/>
</dbReference>
<dbReference type="GO" id="GO:0008171">
    <property type="term" value="F:O-methyltransferase activity"/>
    <property type="evidence" value="ECO:0007669"/>
    <property type="project" value="UniProtKB-ARBA"/>
</dbReference>
<dbReference type="AlphaFoldDB" id="A0ABC8SZJ2"/>
<evidence type="ECO:0000313" key="8">
    <source>
        <dbReference type="EMBL" id="CAK9162368.1"/>
    </source>
</evidence>
<comment type="caution">
    <text evidence="8">The sequence shown here is derived from an EMBL/GenBank/DDBJ whole genome shotgun (WGS) entry which is preliminary data.</text>
</comment>
<dbReference type="Gene3D" id="3.40.50.150">
    <property type="entry name" value="Vaccinia Virus protein VP39"/>
    <property type="match status" value="1"/>
</dbReference>